<evidence type="ECO:0000313" key="4">
    <source>
        <dbReference type="EMBL" id="POH74041.1"/>
    </source>
</evidence>
<dbReference type="InterPro" id="IPR029063">
    <property type="entry name" value="SAM-dependent_MTases_sf"/>
</dbReference>
<evidence type="ECO:0000313" key="5">
    <source>
        <dbReference type="Proteomes" id="UP000237061"/>
    </source>
</evidence>
<dbReference type="EMBL" id="PPXC01000005">
    <property type="protein sequence ID" value="POH74041.1"/>
    <property type="molecule type" value="Genomic_DNA"/>
</dbReference>
<comment type="caution">
    <text evidence="4">The sequence shown here is derived from an EMBL/GenBank/DDBJ whole genome shotgun (WGS) entry which is preliminary data.</text>
</comment>
<keyword evidence="2 4" id="KW-0808">Transferase</keyword>
<evidence type="ECO:0000256" key="3">
    <source>
        <dbReference type="ARBA" id="ARBA00022691"/>
    </source>
</evidence>
<gene>
    <name evidence="4" type="ORF">CVS27_08570</name>
</gene>
<dbReference type="PANTHER" id="PTHR10509:SF14">
    <property type="entry name" value="CAFFEOYL-COA O-METHYLTRANSFERASE 3-RELATED"/>
    <property type="match status" value="1"/>
</dbReference>
<dbReference type="GO" id="GO:0032259">
    <property type="term" value="P:methylation"/>
    <property type="evidence" value="ECO:0007669"/>
    <property type="project" value="UniProtKB-KW"/>
</dbReference>
<dbReference type="Pfam" id="PF01596">
    <property type="entry name" value="Methyltransf_3"/>
    <property type="match status" value="1"/>
</dbReference>
<protein>
    <submittedName>
        <fullName evidence="4">O-methyltransferase</fullName>
    </submittedName>
</protein>
<dbReference type="PANTHER" id="PTHR10509">
    <property type="entry name" value="O-METHYLTRANSFERASE-RELATED"/>
    <property type="match status" value="1"/>
</dbReference>
<sequence>MVEHRSSPGWIKVEEYLSATLVHGGPELDAVIGSIDAAGMPRIEVAPNAGKLLMLLARILGAKRVREIGTLAGFSTIWLARALPSDGHLTTCEYLPEHALVAQKNIDRAGFGAMVDIRVGAALDTLPTLLGGKPYDFVFIDADKGNNVAYLKWALKLTRPGAVIVLDNVTWEGAILEPGGDPDAAAIRASLEFMGSSDLLDATAIQTAGSKGWDGLAIAVVR</sequence>
<dbReference type="Gene3D" id="3.40.50.150">
    <property type="entry name" value="Vaccinia Virus protein VP39"/>
    <property type="match status" value="1"/>
</dbReference>
<dbReference type="InterPro" id="IPR050362">
    <property type="entry name" value="Cation-dep_OMT"/>
</dbReference>
<keyword evidence="3" id="KW-0949">S-adenosyl-L-methionine</keyword>
<reference evidence="4 5" key="1">
    <citation type="submission" date="2018-01" db="EMBL/GenBank/DDBJ databases">
        <title>Arthrobacter sp. nov., from glaciers in China.</title>
        <authorList>
            <person name="Liu Q."/>
            <person name="Xin Y.-H."/>
        </authorList>
    </citation>
    <scope>NUCLEOTIDE SEQUENCE [LARGE SCALE GENOMIC DNA]</scope>
    <source>
        <strain evidence="4 5">HLT2-12-2</strain>
    </source>
</reference>
<dbReference type="GO" id="GO:0008757">
    <property type="term" value="F:S-adenosylmethionine-dependent methyltransferase activity"/>
    <property type="evidence" value="ECO:0007669"/>
    <property type="project" value="TreeGrafter"/>
</dbReference>
<evidence type="ECO:0000256" key="2">
    <source>
        <dbReference type="ARBA" id="ARBA00022679"/>
    </source>
</evidence>
<dbReference type="RefSeq" id="WP_103465398.1">
    <property type="nucleotide sequence ID" value="NZ_PPXC01000005.1"/>
</dbReference>
<accession>A0A2S3ZXP5</accession>
<organism evidence="4 5">
    <name type="scientific">Arthrobacter glacialis</name>
    <dbReference type="NCBI Taxonomy" id="1664"/>
    <lineage>
        <taxon>Bacteria</taxon>
        <taxon>Bacillati</taxon>
        <taxon>Actinomycetota</taxon>
        <taxon>Actinomycetes</taxon>
        <taxon>Micrococcales</taxon>
        <taxon>Micrococcaceae</taxon>
        <taxon>Arthrobacter</taxon>
    </lineage>
</organism>
<dbReference type="AlphaFoldDB" id="A0A2S3ZXP5"/>
<dbReference type="GO" id="GO:0008171">
    <property type="term" value="F:O-methyltransferase activity"/>
    <property type="evidence" value="ECO:0007669"/>
    <property type="project" value="InterPro"/>
</dbReference>
<keyword evidence="5" id="KW-1185">Reference proteome</keyword>
<evidence type="ECO:0000256" key="1">
    <source>
        <dbReference type="ARBA" id="ARBA00022603"/>
    </source>
</evidence>
<dbReference type="Proteomes" id="UP000237061">
    <property type="component" value="Unassembled WGS sequence"/>
</dbReference>
<keyword evidence="1 4" id="KW-0489">Methyltransferase</keyword>
<name>A0A2S3ZXP5_ARTGL</name>
<proteinExistence type="predicted"/>
<dbReference type="InterPro" id="IPR002935">
    <property type="entry name" value="SAM_O-MeTrfase"/>
</dbReference>
<dbReference type="PROSITE" id="PS51682">
    <property type="entry name" value="SAM_OMT_I"/>
    <property type="match status" value="1"/>
</dbReference>
<dbReference type="SUPFAM" id="SSF53335">
    <property type="entry name" value="S-adenosyl-L-methionine-dependent methyltransferases"/>
    <property type="match status" value="1"/>
</dbReference>